<dbReference type="Pfam" id="PF14501">
    <property type="entry name" value="HATPase_c_5"/>
    <property type="match status" value="1"/>
</dbReference>
<feature type="transmembrane region" description="Helical" evidence="1">
    <location>
        <begin position="358"/>
        <end position="376"/>
    </location>
</feature>
<feature type="transmembrane region" description="Helical" evidence="1">
    <location>
        <begin position="209"/>
        <end position="232"/>
    </location>
</feature>
<accession>A0A412Z4E3</accession>
<comment type="caution">
    <text evidence="3">The sequence shown here is derived from an EMBL/GenBank/DDBJ whole genome shotgun (WGS) entry which is preliminary data.</text>
</comment>
<dbReference type="EMBL" id="QRZM01000006">
    <property type="protein sequence ID" value="RGV74791.1"/>
    <property type="molecule type" value="Genomic_DNA"/>
</dbReference>
<sequence length="639" mass="72263">MMKVREKQAFLLITAVILLSFAFFYYCYEKDNKYTRPRPYSRDGVIWLEDQWYSRHPMFYLTDGWSFYQDKLLSPDEIENHTPDAYFYIGRYGGFDLGDREASPHGKGTYRTVILTEGHEQEYGLELTPVYSRWRLWVNGKLKQSVGMDGNINGDMGPRPPVSMVTFTAKDRIEIVVEAEDDSHFYSGMVYPPAFGVPQLVSRTSELRLLIHGAAIMAAFLIGAMCLCLGAVRRFSRPYGAMAFLCFCFCGSTAWPLFQVMSESMYWVLLAERFCYYGMFFSMMWIQWQICGLPGRVYVPACAAGFLICLSVLIQPLIPAETAGALYTYGNILGLYKWFTAFWLLATSGWAVCKKRPCCLAVLAGNSVFMCALVAGKMFPLHEPVLTGWFAELAGGVIILITGGIMIYDVDRTYKESLRLKMEQQLSQVQLEARARYGALQQEYIRGTRKQLHETRNRLTLIKHYLDTGETDKLKEYLKGLVSSTVDMENGEYTGHILMDSILAVELGTARSQGIYVEAEGDRLPGSLAVHDAHLTALLMNLLDNAIEACSRLPEDGEKWISLEIGRVGTGLTILCTNSSLPREEGRSTSKEDSRAHGYGMELMSQVVREYRGTFETTWYTDSFSARIFLPDAVKDGEL</sequence>
<feature type="transmembrane region" description="Helical" evidence="1">
    <location>
        <begin position="297"/>
        <end position="318"/>
    </location>
</feature>
<dbReference type="InterPro" id="IPR032834">
    <property type="entry name" value="NatK-like_C"/>
</dbReference>
<dbReference type="InterPro" id="IPR036890">
    <property type="entry name" value="HATPase_C_sf"/>
</dbReference>
<feature type="transmembrane region" description="Helical" evidence="1">
    <location>
        <begin position="239"/>
        <end position="258"/>
    </location>
</feature>
<evidence type="ECO:0000313" key="4">
    <source>
        <dbReference type="Proteomes" id="UP000284543"/>
    </source>
</evidence>
<evidence type="ECO:0000313" key="3">
    <source>
        <dbReference type="EMBL" id="RGV74791.1"/>
    </source>
</evidence>
<dbReference type="SUPFAM" id="SSF55874">
    <property type="entry name" value="ATPase domain of HSP90 chaperone/DNA topoisomerase II/histidine kinase"/>
    <property type="match status" value="1"/>
</dbReference>
<evidence type="ECO:0000256" key="1">
    <source>
        <dbReference type="SAM" id="Phobius"/>
    </source>
</evidence>
<gene>
    <name evidence="3" type="ORF">DWW02_15745</name>
</gene>
<keyword evidence="1" id="KW-1133">Transmembrane helix</keyword>
<keyword evidence="1" id="KW-0472">Membrane</keyword>
<keyword evidence="1" id="KW-0812">Transmembrane</keyword>
<feature type="transmembrane region" description="Helical" evidence="1">
    <location>
        <begin position="324"/>
        <end position="346"/>
    </location>
</feature>
<dbReference type="RefSeq" id="WP_118018904.1">
    <property type="nucleotide sequence ID" value="NZ_CAUHGS010000014.1"/>
</dbReference>
<proteinExistence type="predicted"/>
<feature type="domain" description="Sensor histidine kinase NatK-like C-terminal" evidence="2">
    <location>
        <begin position="535"/>
        <end position="631"/>
    </location>
</feature>
<evidence type="ECO:0000259" key="2">
    <source>
        <dbReference type="Pfam" id="PF14501"/>
    </source>
</evidence>
<name>A0A412Z4E3_9FIRM</name>
<feature type="transmembrane region" description="Helical" evidence="1">
    <location>
        <begin position="388"/>
        <end position="410"/>
    </location>
</feature>
<feature type="transmembrane region" description="Helical" evidence="1">
    <location>
        <begin position="264"/>
        <end position="285"/>
    </location>
</feature>
<organism evidence="3 4">
    <name type="scientific">Enterocloster bolteae</name>
    <dbReference type="NCBI Taxonomy" id="208479"/>
    <lineage>
        <taxon>Bacteria</taxon>
        <taxon>Bacillati</taxon>
        <taxon>Bacillota</taxon>
        <taxon>Clostridia</taxon>
        <taxon>Lachnospirales</taxon>
        <taxon>Lachnospiraceae</taxon>
        <taxon>Enterocloster</taxon>
    </lineage>
</organism>
<protein>
    <submittedName>
        <fullName evidence="3">GHKL domain-containing protein</fullName>
    </submittedName>
</protein>
<dbReference type="Gene3D" id="3.30.565.10">
    <property type="entry name" value="Histidine kinase-like ATPase, C-terminal domain"/>
    <property type="match status" value="1"/>
</dbReference>
<dbReference type="Proteomes" id="UP000284543">
    <property type="component" value="Unassembled WGS sequence"/>
</dbReference>
<dbReference type="AlphaFoldDB" id="A0A412Z4E3"/>
<dbReference type="Gene3D" id="1.10.287.130">
    <property type="match status" value="1"/>
</dbReference>
<reference evidence="3 4" key="1">
    <citation type="submission" date="2018-08" db="EMBL/GenBank/DDBJ databases">
        <title>A genome reference for cultivated species of the human gut microbiota.</title>
        <authorList>
            <person name="Zou Y."/>
            <person name="Xue W."/>
            <person name="Luo G."/>
        </authorList>
    </citation>
    <scope>NUCLEOTIDE SEQUENCE [LARGE SCALE GENOMIC DNA]</scope>
    <source>
        <strain evidence="3 4">AF14-18</strain>
    </source>
</reference>